<keyword evidence="2" id="KW-0479">Metal-binding</keyword>
<keyword evidence="2" id="KW-0408">Iron</keyword>
<keyword evidence="2" id="KW-0503">Monooxygenase</keyword>
<evidence type="ECO:0000313" key="3">
    <source>
        <dbReference type="EMBL" id="MDR5653804.1"/>
    </source>
</evidence>
<dbReference type="InterPro" id="IPR001128">
    <property type="entry name" value="Cyt_P450"/>
</dbReference>
<comment type="similarity">
    <text evidence="1 2">Belongs to the cytochrome P450 family.</text>
</comment>
<reference evidence="3 4" key="1">
    <citation type="submission" date="2023-09" db="EMBL/GenBank/DDBJ databases">
        <title>Xinfangfangia sedmenti sp. nov., isolated the sedment.</title>
        <authorList>
            <person name="Xu L."/>
        </authorList>
    </citation>
    <scope>NUCLEOTIDE SEQUENCE [LARGE SCALE GENOMIC DNA]</scope>
    <source>
        <strain evidence="3 4">LG-4</strain>
    </source>
</reference>
<dbReference type="RefSeq" id="WP_310458043.1">
    <property type="nucleotide sequence ID" value="NZ_JAVKPH010000017.1"/>
</dbReference>
<dbReference type="PRINTS" id="PR00359">
    <property type="entry name" value="BP450"/>
</dbReference>
<dbReference type="Pfam" id="PF00067">
    <property type="entry name" value="p450"/>
    <property type="match status" value="1"/>
</dbReference>
<dbReference type="PANTHER" id="PTHR46696:SF1">
    <property type="entry name" value="CYTOCHROME P450 YJIB-RELATED"/>
    <property type="match status" value="1"/>
</dbReference>
<comment type="caution">
    <text evidence="3">The sequence shown here is derived from an EMBL/GenBank/DDBJ whole genome shotgun (WGS) entry which is preliminary data.</text>
</comment>
<organism evidence="3 4">
    <name type="scientific">Ruixingdingia sedimenti</name>
    <dbReference type="NCBI Taxonomy" id="3073604"/>
    <lineage>
        <taxon>Bacteria</taxon>
        <taxon>Pseudomonadati</taxon>
        <taxon>Pseudomonadota</taxon>
        <taxon>Alphaproteobacteria</taxon>
        <taxon>Rhodobacterales</taxon>
        <taxon>Paracoccaceae</taxon>
        <taxon>Ruixingdingia</taxon>
    </lineage>
</organism>
<keyword evidence="2" id="KW-0349">Heme</keyword>
<dbReference type="PRINTS" id="PR00385">
    <property type="entry name" value="P450"/>
</dbReference>
<dbReference type="Gene3D" id="1.10.630.10">
    <property type="entry name" value="Cytochrome P450"/>
    <property type="match status" value="1"/>
</dbReference>
<evidence type="ECO:0000256" key="2">
    <source>
        <dbReference type="RuleBase" id="RU000461"/>
    </source>
</evidence>
<keyword evidence="4" id="KW-1185">Reference proteome</keyword>
<dbReference type="InterPro" id="IPR036396">
    <property type="entry name" value="Cyt_P450_sf"/>
</dbReference>
<dbReference type="InterPro" id="IPR002397">
    <property type="entry name" value="Cyt_P450_B"/>
</dbReference>
<evidence type="ECO:0000256" key="1">
    <source>
        <dbReference type="ARBA" id="ARBA00010617"/>
    </source>
</evidence>
<protein>
    <submittedName>
        <fullName evidence="3">Cytochrome P450</fullName>
    </submittedName>
</protein>
<dbReference type="PANTHER" id="PTHR46696">
    <property type="entry name" value="P450, PUTATIVE (EUROFUNG)-RELATED"/>
    <property type="match status" value="1"/>
</dbReference>
<name>A0ABU1FAC4_9RHOB</name>
<keyword evidence="2" id="KW-0560">Oxidoreductase</keyword>
<dbReference type="SUPFAM" id="SSF48264">
    <property type="entry name" value="Cytochrome P450"/>
    <property type="match status" value="1"/>
</dbReference>
<gene>
    <name evidence="3" type="ORF">RGD00_14405</name>
</gene>
<evidence type="ECO:0000313" key="4">
    <source>
        <dbReference type="Proteomes" id="UP001247754"/>
    </source>
</evidence>
<accession>A0ABU1FAC4</accession>
<dbReference type="EMBL" id="JAVKPH010000017">
    <property type="protein sequence ID" value="MDR5653804.1"/>
    <property type="molecule type" value="Genomic_DNA"/>
</dbReference>
<sequence length="400" mass="44261">MTQLDHPLTEAPDLDIDPYSVPVLMNPYPFQHTLRELAPVVRLTAHGVYATGRHAEGLEILSDPGRFTSTGGVGIQDIRKPGNFRIPNRLNEVDPPQHTALRGVLSRLLSPIKIRGWRQGFETVAEDLIEELRQADTIDGVRDIAEAFVLRAFSGAVGIALPRDNTMAISNMRFNQVGPDNETLRESMKRAEPYLDWFQGLTRRESVAPGSIGELLYACEDRGEIEPGVAANMLLTFVGGGTDSTITSLSHTLHLLARNPDQWARLRADSGLARVAVEEAIRLEAPFQMIYRTTTRETHVSGIRLPKDAKIGVFLGAANRDPRKFDAPDRYDLSRDTAGIHVSFGHGTHMCLGQMLARHEADVILTALSRAFETMTLAGPPVYQPVNQMRQLAALPLRLR</sequence>
<dbReference type="InterPro" id="IPR017972">
    <property type="entry name" value="Cyt_P450_CS"/>
</dbReference>
<proteinExistence type="inferred from homology"/>
<dbReference type="Proteomes" id="UP001247754">
    <property type="component" value="Unassembled WGS sequence"/>
</dbReference>
<dbReference type="PROSITE" id="PS00086">
    <property type="entry name" value="CYTOCHROME_P450"/>
    <property type="match status" value="1"/>
</dbReference>